<dbReference type="CDD" id="cd16345">
    <property type="entry name" value="LMWP_ArsC"/>
    <property type="match status" value="1"/>
</dbReference>
<dbReference type="InterPro" id="IPR023485">
    <property type="entry name" value="Ptyr_pPase"/>
</dbReference>
<dbReference type="SMART" id="SM00226">
    <property type="entry name" value="LMWPc"/>
    <property type="match status" value="1"/>
</dbReference>
<dbReference type="Pfam" id="PF01451">
    <property type="entry name" value="LMWPc"/>
    <property type="match status" value="1"/>
</dbReference>
<feature type="domain" description="Phosphotyrosine protein phosphatase I" evidence="2">
    <location>
        <begin position="6"/>
        <end position="144"/>
    </location>
</feature>
<evidence type="ECO:0000259" key="2">
    <source>
        <dbReference type="SMART" id="SM00226"/>
    </source>
</evidence>
<evidence type="ECO:0000313" key="3">
    <source>
        <dbReference type="EMBL" id="MPR29677.1"/>
    </source>
</evidence>
<dbReference type="Proteomes" id="UP000403266">
    <property type="component" value="Unassembled WGS sequence"/>
</dbReference>
<organism evidence="3 4">
    <name type="scientific">Microvirga tunisiensis</name>
    <dbReference type="NCBI Taxonomy" id="2108360"/>
    <lineage>
        <taxon>Bacteria</taxon>
        <taxon>Pseudomonadati</taxon>
        <taxon>Pseudomonadota</taxon>
        <taxon>Alphaproteobacteria</taxon>
        <taxon>Hyphomicrobiales</taxon>
        <taxon>Methylobacteriaceae</taxon>
        <taxon>Microvirga</taxon>
    </lineage>
</organism>
<protein>
    <submittedName>
        <fullName evidence="3">Arsenate reductase ArsC</fullName>
    </submittedName>
</protein>
<dbReference type="EMBL" id="VOSK01000256">
    <property type="protein sequence ID" value="MPR29677.1"/>
    <property type="molecule type" value="Genomic_DNA"/>
</dbReference>
<gene>
    <name evidence="3" type="ORF">FS320_32505</name>
</gene>
<dbReference type="SUPFAM" id="SSF52788">
    <property type="entry name" value="Phosphotyrosine protein phosphatases I"/>
    <property type="match status" value="1"/>
</dbReference>
<name>A0A5N7MRQ5_9HYPH</name>
<dbReference type="PANTHER" id="PTHR43428:SF1">
    <property type="entry name" value="ARSENATE REDUCTASE"/>
    <property type="match status" value="1"/>
</dbReference>
<evidence type="ECO:0000256" key="1">
    <source>
        <dbReference type="ARBA" id="ARBA00022849"/>
    </source>
</evidence>
<dbReference type="AlphaFoldDB" id="A0A5N7MRQ5"/>
<accession>A0A5N7MRQ5</accession>
<evidence type="ECO:0000313" key="4">
    <source>
        <dbReference type="Proteomes" id="UP000403266"/>
    </source>
</evidence>
<reference evidence="3 4" key="1">
    <citation type="journal article" date="2019" name="Syst. Appl. Microbiol.">
        <title>Microvirga tunisiensis sp. nov., a root nodule symbiotic bacterium isolated from Lupinus micranthus and L. luteus grown in Northern Tunisia.</title>
        <authorList>
            <person name="Msaddak A."/>
            <person name="Rejili M."/>
            <person name="Duran D."/>
            <person name="Mars M."/>
            <person name="Palacios J.M."/>
            <person name="Ruiz-Argueso T."/>
            <person name="Rey L."/>
            <person name="Imperial J."/>
        </authorList>
    </citation>
    <scope>NUCLEOTIDE SEQUENCE [LARGE SCALE GENOMIC DNA]</scope>
    <source>
        <strain evidence="3 4">Lmie10</strain>
    </source>
</reference>
<keyword evidence="4" id="KW-1185">Reference proteome</keyword>
<comment type="caution">
    <text evidence="3">The sequence shown here is derived from an EMBL/GenBank/DDBJ whole genome shotgun (WGS) entry which is preliminary data.</text>
</comment>
<dbReference type="RefSeq" id="WP_152716561.1">
    <property type="nucleotide sequence ID" value="NZ_VOSJ01000278.1"/>
</dbReference>
<dbReference type="InterPro" id="IPR036196">
    <property type="entry name" value="Ptyr_pPase_sf"/>
</dbReference>
<keyword evidence="1" id="KW-0059">Arsenical resistance</keyword>
<dbReference type="Gene3D" id="3.40.50.2300">
    <property type="match status" value="1"/>
</dbReference>
<dbReference type="PANTHER" id="PTHR43428">
    <property type="entry name" value="ARSENATE REDUCTASE"/>
    <property type="match status" value="1"/>
</dbReference>
<proteinExistence type="predicted"/>
<sequence length="180" mass="19477">MTERTYNVLFLCTGNSARSTLAEGILRRDGQGRFAAYSAGTQPKGTVNPLALKVLGDHGYPTDGYRSKSWDEFVAPGAPVMDFVLTVCDSAAGEVCPVWPGHPSIAHWSIEDPAAVGGSDANKEQAFLRAFEFLKSRIGTFLHLPLVSLDRFTMGTRLQAIGHLEEAGMTPSNGIDLHQR</sequence>
<dbReference type="OrthoDB" id="9793058at2"/>
<dbReference type="GO" id="GO:0046685">
    <property type="term" value="P:response to arsenic-containing substance"/>
    <property type="evidence" value="ECO:0007669"/>
    <property type="project" value="UniProtKB-KW"/>
</dbReference>